<evidence type="ECO:0008006" key="13">
    <source>
        <dbReference type="Google" id="ProtNLM"/>
    </source>
</evidence>
<evidence type="ECO:0000313" key="12">
    <source>
        <dbReference type="Proteomes" id="UP000663131"/>
    </source>
</evidence>
<evidence type="ECO:0000256" key="9">
    <source>
        <dbReference type="ARBA" id="ARBA00023136"/>
    </source>
</evidence>
<sequence length="338" mass="38326">MLIRFPNERLDVGLGLALIRKRNAKLYTVLQLYHCARYGELAKLDLEQELDFSDQTYKFEAYNYQTRANLLLGKYKEALAKIEESKKIIPSFTEQSEASFLQSELESLIKYAAFLENGDSEDIASYFTRTDLPGGLSSLLSSCYFAKKGDLEAAFKRLHPKEDLENVEFGCYLLLLLSKTTDAQRFLDDHVTNDSASDTVGYNQTEAWIQLEGYGDELNRAYYHFDDLAGSGNTTSLKLLVCVLVSHLKLHHMPEAEETLSRIVSYRADHRDEEAAELGNWAVDLLVDEIALRRIQSRNSDADALFNKLKAEHPDSAYVKDVQAKQDAFDDIVAKYAA</sequence>
<dbReference type="Proteomes" id="UP000663131">
    <property type="component" value="Chromosome 9"/>
</dbReference>
<comment type="subcellular location">
    <subcellularLocation>
        <location evidence="2">Cytoplasmic vesicle</location>
        <location evidence="2">COPI-coated vesicle membrane</location>
        <topology evidence="2">Peripheral membrane protein</topology>
        <orientation evidence="2">Cytoplasmic side</orientation>
    </subcellularLocation>
    <subcellularLocation>
        <location evidence="1">Golgi apparatus membrane</location>
        <topology evidence="1">Peripheral membrane protein</topology>
        <orientation evidence="1">Cytoplasmic side</orientation>
    </subcellularLocation>
</comment>
<gene>
    <name evidence="11" type="ORF">BRETT_002784</name>
</gene>
<organism evidence="11 12">
    <name type="scientific">Dekkera bruxellensis</name>
    <name type="common">Brettanomyces custersii</name>
    <dbReference type="NCBI Taxonomy" id="5007"/>
    <lineage>
        <taxon>Eukaryota</taxon>
        <taxon>Fungi</taxon>
        <taxon>Dikarya</taxon>
        <taxon>Ascomycota</taxon>
        <taxon>Saccharomycotina</taxon>
        <taxon>Pichiomycetes</taxon>
        <taxon>Pichiales</taxon>
        <taxon>Pichiaceae</taxon>
        <taxon>Brettanomyces</taxon>
    </lineage>
</organism>
<keyword evidence="8" id="KW-0333">Golgi apparatus</keyword>
<dbReference type="OrthoDB" id="310217at2759"/>
<evidence type="ECO:0000256" key="8">
    <source>
        <dbReference type="ARBA" id="ARBA00023034"/>
    </source>
</evidence>
<evidence type="ECO:0000256" key="10">
    <source>
        <dbReference type="ARBA" id="ARBA00023329"/>
    </source>
</evidence>
<reference evidence="11" key="2">
    <citation type="journal article" name="BMC Genomics">
        <title>New genome assemblies reveal patterns of domestication and adaptation across Brettanomyces (Dekkera) species.</title>
        <authorList>
            <person name="Roach M.J."/>
            <person name="Borneman A.R."/>
        </authorList>
    </citation>
    <scope>NUCLEOTIDE SEQUENCE</scope>
    <source>
        <strain evidence="11">UCD 2041</strain>
    </source>
</reference>
<dbReference type="PANTHER" id="PTHR10805">
    <property type="entry name" value="COATOMER SUBUNIT EPSILON"/>
    <property type="match status" value="1"/>
</dbReference>
<keyword evidence="10" id="KW-0968">Cytoplasmic vesicle</keyword>
<keyword evidence="7" id="KW-0653">Protein transport</keyword>
<dbReference type="AlphaFoldDB" id="A0A871RI56"/>
<dbReference type="GO" id="GO:0006888">
    <property type="term" value="P:endoplasmic reticulum to Golgi vesicle-mediated transport"/>
    <property type="evidence" value="ECO:0007669"/>
    <property type="project" value="TreeGrafter"/>
</dbReference>
<evidence type="ECO:0000256" key="2">
    <source>
        <dbReference type="ARBA" id="ARBA00004347"/>
    </source>
</evidence>
<evidence type="ECO:0000256" key="6">
    <source>
        <dbReference type="ARBA" id="ARBA00022892"/>
    </source>
</evidence>
<dbReference type="GO" id="GO:0030126">
    <property type="term" value="C:COPI vesicle coat"/>
    <property type="evidence" value="ECO:0007669"/>
    <property type="project" value="TreeGrafter"/>
</dbReference>
<evidence type="ECO:0000256" key="7">
    <source>
        <dbReference type="ARBA" id="ARBA00022927"/>
    </source>
</evidence>
<evidence type="ECO:0000256" key="1">
    <source>
        <dbReference type="ARBA" id="ARBA00004255"/>
    </source>
</evidence>
<keyword evidence="6" id="KW-0931">ER-Golgi transport</keyword>
<dbReference type="GO" id="GO:0005198">
    <property type="term" value="F:structural molecule activity"/>
    <property type="evidence" value="ECO:0007669"/>
    <property type="project" value="InterPro"/>
</dbReference>
<keyword evidence="4" id="KW-0813">Transport</keyword>
<accession>A0A871RI56</accession>
<dbReference type="KEGG" id="bbrx:BRETT_002784"/>
<dbReference type="GO" id="GO:0000139">
    <property type="term" value="C:Golgi membrane"/>
    <property type="evidence" value="ECO:0007669"/>
    <property type="project" value="UniProtKB-SubCell"/>
</dbReference>
<dbReference type="Gene3D" id="1.25.40.10">
    <property type="entry name" value="Tetratricopeptide repeat domain"/>
    <property type="match status" value="1"/>
</dbReference>
<reference evidence="11" key="1">
    <citation type="submission" date="2020-10" db="EMBL/GenBank/DDBJ databases">
        <authorList>
            <person name="Palmer J.M."/>
        </authorList>
    </citation>
    <scope>NUCLEOTIDE SEQUENCE</scope>
    <source>
        <strain evidence="11">UCD 2041</strain>
    </source>
</reference>
<keyword evidence="9" id="KW-0472">Membrane</keyword>
<dbReference type="GO" id="GO:0015031">
    <property type="term" value="P:protein transport"/>
    <property type="evidence" value="ECO:0007669"/>
    <property type="project" value="UniProtKB-KW"/>
</dbReference>
<evidence type="ECO:0000256" key="3">
    <source>
        <dbReference type="ARBA" id="ARBA00008827"/>
    </source>
</evidence>
<proteinExistence type="inferred from homology"/>
<dbReference type="InterPro" id="IPR006822">
    <property type="entry name" value="Coatomer_esu"/>
</dbReference>
<dbReference type="EMBL" id="CP063137">
    <property type="protein sequence ID" value="QOU22602.1"/>
    <property type="molecule type" value="Genomic_DNA"/>
</dbReference>
<dbReference type="GeneID" id="64574708"/>
<dbReference type="RefSeq" id="XP_041139095.1">
    <property type="nucleotide sequence ID" value="XM_041281304.1"/>
</dbReference>
<dbReference type="GO" id="GO:0006891">
    <property type="term" value="P:intra-Golgi vesicle-mediated transport"/>
    <property type="evidence" value="ECO:0007669"/>
    <property type="project" value="TreeGrafter"/>
</dbReference>
<name>A0A871RI56_DEKBR</name>
<dbReference type="InterPro" id="IPR011990">
    <property type="entry name" value="TPR-like_helical_dom_sf"/>
</dbReference>
<dbReference type="PANTHER" id="PTHR10805:SF0">
    <property type="entry name" value="COATOMER SUBUNIT EPSILON"/>
    <property type="match status" value="1"/>
</dbReference>
<dbReference type="GO" id="GO:0006890">
    <property type="term" value="P:retrograde vesicle-mediated transport, Golgi to endoplasmic reticulum"/>
    <property type="evidence" value="ECO:0007669"/>
    <property type="project" value="InterPro"/>
</dbReference>
<keyword evidence="5" id="KW-0963">Cytoplasm</keyword>
<comment type="similarity">
    <text evidence="3">Belongs to the COPE family.</text>
</comment>
<evidence type="ECO:0000256" key="4">
    <source>
        <dbReference type="ARBA" id="ARBA00022448"/>
    </source>
</evidence>
<evidence type="ECO:0000256" key="5">
    <source>
        <dbReference type="ARBA" id="ARBA00022490"/>
    </source>
</evidence>
<dbReference type="Pfam" id="PF04733">
    <property type="entry name" value="Coatomer_E"/>
    <property type="match status" value="1"/>
</dbReference>
<protein>
    <recommendedName>
        <fullName evidence="13">Coatomer subunit epsilon</fullName>
    </recommendedName>
</protein>
<evidence type="ECO:0000313" key="11">
    <source>
        <dbReference type="EMBL" id="QOU22602.1"/>
    </source>
</evidence>